<evidence type="ECO:0000313" key="1">
    <source>
        <dbReference type="EMBL" id="AKC02690.1"/>
    </source>
</evidence>
<reference evidence="1 2" key="1">
    <citation type="journal article" date="2015" name="Genome Announc.">
        <title>Complete Genome Sequence of Bacillus megaterium Siphophage Stills.</title>
        <authorList>
            <person name="Lee S.S."/>
            <person name="Kongari R.R."/>
            <person name="Hernandez A.C."/>
            <person name="Kuty Everett G.F."/>
        </authorList>
    </citation>
    <scope>NUCLEOTIDE SEQUENCE [LARGE SCALE GENOMIC DNA]</scope>
</reference>
<dbReference type="KEGG" id="vg:26661084"/>
<sequence>MSETVLECGLIENYKDLVRHFESWFGGDFKYISPFFAYNKDDMDMAYVFKNERELKIFLESVWYDHHSDDNDIENPLSEWFIWKFIDEEDVKRWPQGHQKAKPTSITCDNLKVFRERYEVKVEPCIYIHLENKK</sequence>
<dbReference type="RefSeq" id="YP_009196947.1">
    <property type="nucleotide sequence ID" value="NC_028777.1"/>
</dbReference>
<dbReference type="GeneID" id="26661084"/>
<dbReference type="EMBL" id="KP696448">
    <property type="protein sequence ID" value="AKC02690.1"/>
    <property type="molecule type" value="Genomic_DNA"/>
</dbReference>
<keyword evidence="2" id="KW-1185">Reference proteome</keyword>
<organism evidence="1 2">
    <name type="scientific">Bacillus phage Stills</name>
    <dbReference type="NCBI Taxonomy" id="1610833"/>
    <lineage>
        <taxon>Viruses</taxon>
        <taxon>Duplodnaviria</taxon>
        <taxon>Heunggongvirae</taxon>
        <taxon>Uroviricota</taxon>
        <taxon>Caudoviricetes</taxon>
        <taxon>Slashvirus</taxon>
        <taxon>Slashvirus stills</taxon>
    </lineage>
</organism>
<gene>
    <name evidence="1" type="ORF">CPT_Stills62</name>
</gene>
<reference evidence="2" key="2">
    <citation type="submission" date="2015-01" db="EMBL/GenBank/DDBJ databases">
        <title>Complete Genome of Bacillus megaterium Siphophage Stills.</title>
        <authorList>
            <person name="Lee S.S."/>
            <person name="Kongari R.R."/>
            <person name="Hernandez A.C."/>
            <person name="Everett G.F.K."/>
        </authorList>
    </citation>
    <scope>NUCLEOTIDE SEQUENCE [LARGE SCALE GENOMIC DNA]</scope>
</reference>
<evidence type="ECO:0000313" key="2">
    <source>
        <dbReference type="Proteomes" id="UP000033016"/>
    </source>
</evidence>
<protein>
    <submittedName>
        <fullName evidence="1">Uncharacterized protein</fullName>
    </submittedName>
</protein>
<dbReference type="Proteomes" id="UP000033016">
    <property type="component" value="Segment"/>
</dbReference>
<name>A0A0E3T7N7_9CAUD</name>
<proteinExistence type="predicted"/>
<accession>A0A0E3T7N7</accession>